<feature type="region of interest" description="Disordered" evidence="1">
    <location>
        <begin position="50"/>
        <end position="69"/>
    </location>
</feature>
<feature type="non-terminal residue" evidence="2">
    <location>
        <position position="247"/>
    </location>
</feature>
<evidence type="ECO:0000313" key="2">
    <source>
        <dbReference type="EMBL" id="RCN39381.1"/>
    </source>
</evidence>
<keyword evidence="3" id="KW-1185">Reference proteome</keyword>
<evidence type="ECO:0000256" key="1">
    <source>
        <dbReference type="SAM" id="MobiDB-lite"/>
    </source>
</evidence>
<accession>A0A368G4K6</accession>
<reference evidence="2 3" key="1">
    <citation type="submission" date="2014-10" db="EMBL/GenBank/DDBJ databases">
        <title>Draft genome of the hookworm Ancylostoma caninum.</title>
        <authorList>
            <person name="Mitreva M."/>
        </authorList>
    </citation>
    <scope>NUCLEOTIDE SEQUENCE [LARGE SCALE GENOMIC DNA]</scope>
    <source>
        <strain evidence="2 3">Baltimore</strain>
    </source>
</reference>
<gene>
    <name evidence="2" type="ORF">ANCCAN_14695</name>
</gene>
<dbReference type="OrthoDB" id="5900432at2759"/>
<proteinExistence type="predicted"/>
<evidence type="ECO:0000313" key="3">
    <source>
        <dbReference type="Proteomes" id="UP000252519"/>
    </source>
</evidence>
<protein>
    <submittedName>
        <fullName evidence="2">Uncharacterized protein</fullName>
    </submittedName>
</protein>
<dbReference type="EMBL" id="JOJR01000341">
    <property type="protein sequence ID" value="RCN39381.1"/>
    <property type="molecule type" value="Genomic_DNA"/>
</dbReference>
<name>A0A368G4K6_ANCCA</name>
<comment type="caution">
    <text evidence="2">The sequence shown here is derived from an EMBL/GenBank/DDBJ whole genome shotgun (WGS) entry which is preliminary data.</text>
</comment>
<feature type="non-terminal residue" evidence="2">
    <location>
        <position position="1"/>
    </location>
</feature>
<sequence>HPSCNNYFGELPRVPPVPGSDDYVVAGNVADSPVRRAPVAEVSLVRARVEQNRDLHSTPPADAPGPSQEHLAKENLEPTQKLAYYANFAMHFGLSQSMRKHVDDLCLIFSGETSDLAASDALCTLSAERFPKYEYRKMYYCIQCDQSTPSAIASCRNEECAVKGVNPTRSKNLRRTSIHFVKIKPQLEIVLKRNLKTLSEVHRNIHTGVVNALRPNTSYFDDYQNDIESRGEFLERNLRIILTLNFD</sequence>
<organism evidence="2 3">
    <name type="scientific">Ancylostoma caninum</name>
    <name type="common">Dog hookworm</name>
    <dbReference type="NCBI Taxonomy" id="29170"/>
    <lineage>
        <taxon>Eukaryota</taxon>
        <taxon>Metazoa</taxon>
        <taxon>Ecdysozoa</taxon>
        <taxon>Nematoda</taxon>
        <taxon>Chromadorea</taxon>
        <taxon>Rhabditida</taxon>
        <taxon>Rhabditina</taxon>
        <taxon>Rhabditomorpha</taxon>
        <taxon>Strongyloidea</taxon>
        <taxon>Ancylostomatidae</taxon>
        <taxon>Ancylostomatinae</taxon>
        <taxon>Ancylostoma</taxon>
    </lineage>
</organism>
<dbReference type="Proteomes" id="UP000252519">
    <property type="component" value="Unassembled WGS sequence"/>
</dbReference>
<dbReference type="AlphaFoldDB" id="A0A368G4K6"/>